<sequence>MSLSPGGEARCRRRSAPAARRVGDTAVFLLLGVVGAVRYVPPQVPCDEFLATCILRCWGLRTLLEDLLLPLLPLPAVVVVACDAVLCCRWSECCPLNWLRGVLGLRLGASSSMSLSVSMDASSSRPVSTAGSSGCIVRRISANRCISSRNRALEMGRVE</sequence>
<name>A0A194VTU9_CYTMA</name>
<evidence type="ECO:0000313" key="1">
    <source>
        <dbReference type="EMBL" id="KUI67235.1"/>
    </source>
</evidence>
<dbReference type="AlphaFoldDB" id="A0A194VTU9"/>
<reference evidence="1" key="1">
    <citation type="submission" date="2014-12" db="EMBL/GenBank/DDBJ databases">
        <title>Genome Sequence of Valsa Canker Pathogens Uncovers a Specific Adaption of Colonization on Woody Bark.</title>
        <authorList>
            <person name="Yin Z."/>
            <person name="Liu H."/>
            <person name="Gao X."/>
            <person name="Li Z."/>
            <person name="Song N."/>
            <person name="Ke X."/>
            <person name="Dai Q."/>
            <person name="Wu Y."/>
            <person name="Sun Y."/>
            <person name="Xu J.-R."/>
            <person name="Kang Z.K."/>
            <person name="Wang L."/>
            <person name="Huang L."/>
        </authorList>
    </citation>
    <scope>NUCLEOTIDE SEQUENCE [LARGE SCALE GENOMIC DNA]</scope>
    <source>
        <strain evidence="1">03-8</strain>
    </source>
</reference>
<gene>
    <name evidence="1" type="ORF">VM1G_11479</name>
</gene>
<evidence type="ECO:0000313" key="2">
    <source>
        <dbReference type="Proteomes" id="UP000078559"/>
    </source>
</evidence>
<dbReference type="Proteomes" id="UP000078559">
    <property type="component" value="Chromosome 3"/>
</dbReference>
<protein>
    <submittedName>
        <fullName evidence="1">Uncharacterized protein</fullName>
    </submittedName>
</protein>
<accession>A0A194VTU9</accession>
<keyword evidence="2" id="KW-1185">Reference proteome</keyword>
<dbReference type="EMBL" id="CM003100">
    <property type="protein sequence ID" value="KUI67235.1"/>
    <property type="molecule type" value="Genomic_DNA"/>
</dbReference>
<proteinExistence type="predicted"/>
<organism evidence="1 2">
    <name type="scientific">Cytospora mali</name>
    <name type="common">Apple Valsa canker fungus</name>
    <name type="synonym">Valsa mali</name>
    <dbReference type="NCBI Taxonomy" id="578113"/>
    <lineage>
        <taxon>Eukaryota</taxon>
        <taxon>Fungi</taxon>
        <taxon>Dikarya</taxon>
        <taxon>Ascomycota</taxon>
        <taxon>Pezizomycotina</taxon>
        <taxon>Sordariomycetes</taxon>
        <taxon>Sordariomycetidae</taxon>
        <taxon>Diaporthales</taxon>
        <taxon>Cytosporaceae</taxon>
        <taxon>Cytospora</taxon>
    </lineage>
</organism>